<feature type="compositionally biased region" description="Basic and acidic residues" evidence="1">
    <location>
        <begin position="77"/>
        <end position="88"/>
    </location>
</feature>
<feature type="compositionally biased region" description="Acidic residues" evidence="1">
    <location>
        <begin position="52"/>
        <end position="72"/>
    </location>
</feature>
<feature type="compositionally biased region" description="Polar residues" evidence="1">
    <location>
        <begin position="362"/>
        <end position="372"/>
    </location>
</feature>
<feature type="compositionally biased region" description="Polar residues" evidence="1">
    <location>
        <begin position="92"/>
        <end position="114"/>
    </location>
</feature>
<dbReference type="InterPro" id="IPR003615">
    <property type="entry name" value="HNH_nuc"/>
</dbReference>
<comment type="caution">
    <text evidence="3">The sequence shown here is derived from an EMBL/GenBank/DDBJ whole genome shotgun (WGS) entry which is preliminary data.</text>
</comment>
<evidence type="ECO:0000259" key="2">
    <source>
        <dbReference type="Pfam" id="PF13391"/>
    </source>
</evidence>
<evidence type="ECO:0000313" key="3">
    <source>
        <dbReference type="EMBL" id="KAK6495563.1"/>
    </source>
</evidence>
<dbReference type="Pfam" id="PF13391">
    <property type="entry name" value="HNH_2"/>
    <property type="match status" value="1"/>
</dbReference>
<feature type="compositionally biased region" description="Polar residues" evidence="1">
    <location>
        <begin position="380"/>
        <end position="392"/>
    </location>
</feature>
<evidence type="ECO:0000313" key="4">
    <source>
        <dbReference type="Proteomes" id="UP001370758"/>
    </source>
</evidence>
<protein>
    <recommendedName>
        <fullName evidence="2">HNH nuclease domain-containing protein</fullName>
    </recommendedName>
</protein>
<feature type="region of interest" description="Disordered" evidence="1">
    <location>
        <begin position="1"/>
        <end position="117"/>
    </location>
</feature>
<reference evidence="3 4" key="1">
    <citation type="submission" date="2023-08" db="EMBL/GenBank/DDBJ databases">
        <authorList>
            <person name="Palmer J.M."/>
        </authorList>
    </citation>
    <scope>NUCLEOTIDE SEQUENCE [LARGE SCALE GENOMIC DNA]</scope>
    <source>
        <strain evidence="3 4">TWF481</strain>
    </source>
</reference>
<feature type="region of interest" description="Disordered" evidence="1">
    <location>
        <begin position="332"/>
        <end position="395"/>
    </location>
</feature>
<keyword evidence="4" id="KW-1185">Reference proteome</keyword>
<accession>A0AAV9VQW8</accession>
<dbReference type="AlphaFoldDB" id="A0AAV9VQW8"/>
<feature type="compositionally biased region" description="Polar residues" evidence="1">
    <location>
        <begin position="344"/>
        <end position="354"/>
    </location>
</feature>
<feature type="domain" description="HNH nuclease" evidence="2">
    <location>
        <begin position="127"/>
        <end position="184"/>
    </location>
</feature>
<feature type="compositionally biased region" description="Basic and acidic residues" evidence="1">
    <location>
        <begin position="39"/>
        <end position="51"/>
    </location>
</feature>
<dbReference type="Proteomes" id="UP001370758">
    <property type="component" value="Unassembled WGS sequence"/>
</dbReference>
<gene>
    <name evidence="3" type="ORF">TWF481_002611</name>
</gene>
<name>A0AAV9VQW8_9PEZI</name>
<sequence length="471" mass="52830">MDPDQTPKARRSRRGVAAYVATHVDNSNTRRRLFGDTPVRPREITVEGGREEAEEEQEQQQQQEEEQQEEQDQPFYDDFRSSRLESRAPSRVGSSRQPPSVTPSDTSSRSFANSTKEKIKRVTKSACWLCGHRETSHLDACHVVAKANGEYHDALDRGILGKEFSIKSASNGIALCKICHTSFDCSVPDFIILPLNLDFFLDFERRNYQRRLDSWQSNPGSDIPLRSVPHMNACLINLGNHPDVPKELKDALETKESGENSGLPYQIYIRRDFLNRGWRPGPLGKPRDWHGNPQAMILHAARILGSCYPRQWLPQKQWSNLTDLIAAYSREPKQPFADDPDAETASTRDSSNDSTEGDQLETDQQNTLSNNRGKTRGARSRNQTIEKGTSLSRRGAGCADDWKDVLEGGGINAARDGETDGDSAYSSLSTTATDIWLRHDDKLESKNSTVFAWGPMKTSNDAIYLATGVRC</sequence>
<organism evidence="3 4">
    <name type="scientific">Arthrobotrys musiformis</name>
    <dbReference type="NCBI Taxonomy" id="47236"/>
    <lineage>
        <taxon>Eukaryota</taxon>
        <taxon>Fungi</taxon>
        <taxon>Dikarya</taxon>
        <taxon>Ascomycota</taxon>
        <taxon>Pezizomycotina</taxon>
        <taxon>Orbiliomycetes</taxon>
        <taxon>Orbiliales</taxon>
        <taxon>Orbiliaceae</taxon>
        <taxon>Arthrobotrys</taxon>
    </lineage>
</organism>
<proteinExistence type="predicted"/>
<evidence type="ECO:0000256" key="1">
    <source>
        <dbReference type="SAM" id="MobiDB-lite"/>
    </source>
</evidence>
<dbReference type="EMBL" id="JAVHJL010000012">
    <property type="protein sequence ID" value="KAK6495563.1"/>
    <property type="molecule type" value="Genomic_DNA"/>
</dbReference>